<dbReference type="InterPro" id="IPR055344">
    <property type="entry name" value="SecD_SecF_C_bact"/>
</dbReference>
<evidence type="ECO:0000313" key="12">
    <source>
        <dbReference type="Proteomes" id="UP000196005"/>
    </source>
</evidence>
<feature type="transmembrane region" description="Helical" evidence="9">
    <location>
        <begin position="240"/>
        <end position="257"/>
    </location>
</feature>
<evidence type="ECO:0000313" key="11">
    <source>
        <dbReference type="EMBL" id="ARU49244.1"/>
    </source>
</evidence>
<reference evidence="12" key="1">
    <citation type="submission" date="2017-05" db="EMBL/GenBank/DDBJ databases">
        <title>Dechlorination kinetics govern the competition between two new strains of the genus Sulfurospirillum.</title>
        <authorList>
            <person name="Buttet G.F."/>
            <person name="Murray A.M."/>
            <person name="Goris T."/>
            <person name="Burion M."/>
            <person name="Lin B."/>
            <person name="Rolle M."/>
            <person name="Maillard J."/>
        </authorList>
    </citation>
    <scope>NUCLEOTIDE SEQUENCE [LARGE SCALE GENOMIC DNA]</scope>
    <source>
        <strain evidence="12">SL2-1</strain>
    </source>
</reference>
<organism evidence="11 12">
    <name type="scientific">Sulfurospirillum diekertiae</name>
    <dbReference type="NCBI Taxonomy" id="1854492"/>
    <lineage>
        <taxon>Bacteria</taxon>
        <taxon>Pseudomonadati</taxon>
        <taxon>Campylobacterota</taxon>
        <taxon>Epsilonproteobacteria</taxon>
        <taxon>Campylobacterales</taxon>
        <taxon>Sulfurospirillaceae</taxon>
        <taxon>Sulfurospirillum</taxon>
    </lineage>
</organism>
<gene>
    <name evidence="9" type="primary">secF</name>
    <name evidence="11" type="ORF">Sdiek1_2085</name>
</gene>
<feature type="transmembrane region" description="Helical" evidence="9">
    <location>
        <begin position="161"/>
        <end position="184"/>
    </location>
</feature>
<dbReference type="InterPro" id="IPR022646">
    <property type="entry name" value="SecD/SecF_CS"/>
</dbReference>
<dbReference type="AlphaFoldDB" id="A0A1Y0HPE2"/>
<dbReference type="PANTHER" id="PTHR30081">
    <property type="entry name" value="PROTEIN-EXPORT MEMBRANE PROTEIN SEC"/>
    <property type="match status" value="1"/>
</dbReference>
<evidence type="ECO:0000256" key="6">
    <source>
        <dbReference type="ARBA" id="ARBA00022989"/>
    </source>
</evidence>
<dbReference type="GO" id="GO:0043952">
    <property type="term" value="P:protein transport by the Sec complex"/>
    <property type="evidence" value="ECO:0007669"/>
    <property type="project" value="UniProtKB-UniRule"/>
</dbReference>
<keyword evidence="8 9" id="KW-0472">Membrane</keyword>
<dbReference type="Gene3D" id="1.20.1640.10">
    <property type="entry name" value="Multidrug efflux transporter AcrB transmembrane domain"/>
    <property type="match status" value="1"/>
</dbReference>
<comment type="subunit">
    <text evidence="9">Forms a complex with SecD. Part of the essential Sec protein translocation apparatus which comprises SecA, SecYEG and auxiliary proteins SecDF. Other proteins may also be involved.</text>
</comment>
<feature type="domain" description="Protein export membrane protein SecD/SecF C-terminal" evidence="10">
    <location>
        <begin position="108"/>
        <end position="290"/>
    </location>
</feature>
<dbReference type="Proteomes" id="UP000196005">
    <property type="component" value="Chromosome"/>
</dbReference>
<keyword evidence="4 9" id="KW-0812">Transmembrane</keyword>
<evidence type="ECO:0000256" key="7">
    <source>
        <dbReference type="ARBA" id="ARBA00023010"/>
    </source>
</evidence>
<dbReference type="GO" id="GO:0006605">
    <property type="term" value="P:protein targeting"/>
    <property type="evidence" value="ECO:0007669"/>
    <property type="project" value="UniProtKB-UniRule"/>
</dbReference>
<dbReference type="InterPro" id="IPR022645">
    <property type="entry name" value="SecD/SecF_bac"/>
</dbReference>
<evidence type="ECO:0000256" key="9">
    <source>
        <dbReference type="HAMAP-Rule" id="MF_01464"/>
    </source>
</evidence>
<dbReference type="NCBIfam" id="TIGR00966">
    <property type="entry name" value="transloc_SecF"/>
    <property type="match status" value="1"/>
</dbReference>
<feature type="transmembrane region" description="Helical" evidence="9">
    <location>
        <begin position="269"/>
        <end position="294"/>
    </location>
</feature>
<evidence type="ECO:0000256" key="5">
    <source>
        <dbReference type="ARBA" id="ARBA00022927"/>
    </source>
</evidence>
<keyword evidence="5 9" id="KW-0653">Protein transport</keyword>
<dbReference type="GO" id="GO:0005886">
    <property type="term" value="C:plasma membrane"/>
    <property type="evidence" value="ECO:0007669"/>
    <property type="project" value="UniProtKB-SubCell"/>
</dbReference>
<keyword evidence="3 9" id="KW-1003">Cell membrane</keyword>
<keyword evidence="12" id="KW-1185">Reference proteome</keyword>
<evidence type="ECO:0000259" key="10">
    <source>
        <dbReference type="Pfam" id="PF02355"/>
    </source>
</evidence>
<dbReference type="PANTHER" id="PTHR30081:SF8">
    <property type="entry name" value="PROTEIN TRANSLOCASE SUBUNIT SECF"/>
    <property type="match status" value="1"/>
</dbReference>
<keyword evidence="2 9" id="KW-0813">Transport</keyword>
<evidence type="ECO:0000256" key="3">
    <source>
        <dbReference type="ARBA" id="ARBA00022475"/>
    </source>
</evidence>
<feature type="transmembrane region" description="Helical" evidence="9">
    <location>
        <begin position="137"/>
        <end position="154"/>
    </location>
</feature>
<dbReference type="GO" id="GO:0015450">
    <property type="term" value="F:protein-transporting ATPase activity"/>
    <property type="evidence" value="ECO:0007669"/>
    <property type="project" value="InterPro"/>
</dbReference>
<dbReference type="GO" id="GO:0065002">
    <property type="term" value="P:intracellular protein transmembrane transport"/>
    <property type="evidence" value="ECO:0007669"/>
    <property type="project" value="UniProtKB-UniRule"/>
</dbReference>
<dbReference type="HAMAP" id="MF_01464_B">
    <property type="entry name" value="SecF_B"/>
    <property type="match status" value="1"/>
</dbReference>
<keyword evidence="6 9" id="KW-1133">Transmembrane helix</keyword>
<dbReference type="EMBL" id="CP021416">
    <property type="protein sequence ID" value="ARU49244.1"/>
    <property type="molecule type" value="Genomic_DNA"/>
</dbReference>
<accession>A0A1Y0HPE2</accession>
<protein>
    <recommendedName>
        <fullName evidence="9">Protein-export membrane protein SecF</fullName>
    </recommendedName>
</protein>
<keyword evidence="7 9" id="KW-0811">Translocation</keyword>
<feature type="transmembrane region" description="Helical" evidence="9">
    <location>
        <begin position="15"/>
        <end position="35"/>
    </location>
</feature>
<name>A0A1Y0HPE2_9BACT</name>
<dbReference type="PRINTS" id="PR01755">
    <property type="entry name" value="SECFTRNLCASE"/>
</dbReference>
<dbReference type="KEGG" id="suls:Sdiek1_2085"/>
<dbReference type="NCBIfam" id="TIGR00916">
    <property type="entry name" value="2A0604s01"/>
    <property type="match status" value="1"/>
</dbReference>
<dbReference type="RefSeq" id="WP_369688467.1">
    <property type="nucleotide sequence ID" value="NZ_CP021416.1"/>
</dbReference>
<feature type="transmembrane region" description="Helical" evidence="9">
    <location>
        <begin position="190"/>
        <end position="209"/>
    </location>
</feature>
<proteinExistence type="inferred from homology"/>
<dbReference type="InterPro" id="IPR005665">
    <property type="entry name" value="SecF_bac"/>
</dbReference>
<evidence type="ECO:0000256" key="2">
    <source>
        <dbReference type="ARBA" id="ARBA00022448"/>
    </source>
</evidence>
<dbReference type="SUPFAM" id="SSF82866">
    <property type="entry name" value="Multidrug efflux transporter AcrB transmembrane domain"/>
    <property type="match status" value="1"/>
</dbReference>
<dbReference type="Pfam" id="PF07549">
    <property type="entry name" value="Sec_GG"/>
    <property type="match status" value="1"/>
</dbReference>
<sequence>MEFFSKGIIYNFMKYARIFVTTTLILAFLSLVLVFTKGFNYGVDFVGGTVVQLKYEQKAPIDKIREDLAKDKLFAGALITEFGSPEEVVIRFSTVSDSVAQDIGDHIHTLLKDTGTFDIRKVDIVGPKIGSELRSKGIISAVLAMIGILIYVAVRFEWKFAIASVITLLHDITITLGAIILFDIEFSLDVLAAVLTLIGYSLNDTIIIFDRIREELEETKNTNFSEIIDICVSKTLSRTIITSLLVFFVVLTLYVFGGEIIHGFSFTMLLGVIIGTYSSIFISAPFLTLIGFNVEKYKANIALKEKNRIEKEKNALTVRKRYRLI</sequence>
<comment type="function">
    <text evidence="9">Part of the Sec protein translocase complex. Interacts with the SecYEG preprotein conducting channel. SecDF uses the proton motive force (PMF) to complete protein translocation after the ATP-dependent function of SecA.</text>
</comment>
<dbReference type="InterPro" id="IPR022813">
    <property type="entry name" value="SecD/SecF_arch_bac"/>
</dbReference>
<evidence type="ECO:0000256" key="4">
    <source>
        <dbReference type="ARBA" id="ARBA00022692"/>
    </source>
</evidence>
<dbReference type="InterPro" id="IPR048634">
    <property type="entry name" value="SecD_SecF_C"/>
</dbReference>
<dbReference type="Pfam" id="PF02355">
    <property type="entry name" value="SecD_SecF_C"/>
    <property type="match status" value="1"/>
</dbReference>
<comment type="similarity">
    <text evidence="9">Belongs to the SecD/SecF family. SecF subfamily.</text>
</comment>
<evidence type="ECO:0000256" key="8">
    <source>
        <dbReference type="ARBA" id="ARBA00023136"/>
    </source>
</evidence>
<evidence type="ECO:0000256" key="1">
    <source>
        <dbReference type="ARBA" id="ARBA00004651"/>
    </source>
</evidence>
<comment type="subcellular location">
    <subcellularLocation>
        <location evidence="1 9">Cell membrane</location>
        <topology evidence="1 9">Multi-pass membrane protein</topology>
    </subcellularLocation>
</comment>